<reference evidence="4" key="1">
    <citation type="submission" date="2023-05" db="EMBL/GenBank/DDBJ databases">
        <title>Genome and transcriptome analyses reveal genes involved in the formation of fine ridges on petal epidermal cells in Hibiscus trionum.</title>
        <authorList>
            <person name="Koshimizu S."/>
            <person name="Masuda S."/>
            <person name="Ishii T."/>
            <person name="Shirasu K."/>
            <person name="Hoshino A."/>
            <person name="Arita M."/>
        </authorList>
    </citation>
    <scope>NUCLEOTIDE SEQUENCE</scope>
    <source>
        <strain evidence="4">Hamamatsu line</strain>
    </source>
</reference>
<dbReference type="InterPro" id="IPR054722">
    <property type="entry name" value="PolX-like_BBD"/>
</dbReference>
<dbReference type="Pfam" id="PF22936">
    <property type="entry name" value="Pol_BBD"/>
    <property type="match status" value="1"/>
</dbReference>
<dbReference type="AlphaFoldDB" id="A0A9W7MAG8"/>
<keyword evidence="5" id="KW-1185">Reference proteome</keyword>
<dbReference type="Gene3D" id="3.30.420.10">
    <property type="entry name" value="Ribonuclease H-like superfamily/Ribonuclease H"/>
    <property type="match status" value="1"/>
</dbReference>
<name>A0A9W7MAG8_HIBTR</name>
<keyword evidence="1" id="KW-0378">Hydrolase</keyword>
<dbReference type="GO" id="GO:0015074">
    <property type="term" value="P:DNA integration"/>
    <property type="evidence" value="ECO:0007669"/>
    <property type="project" value="InterPro"/>
</dbReference>
<organism evidence="4 5">
    <name type="scientific">Hibiscus trionum</name>
    <name type="common">Flower of an hour</name>
    <dbReference type="NCBI Taxonomy" id="183268"/>
    <lineage>
        <taxon>Eukaryota</taxon>
        <taxon>Viridiplantae</taxon>
        <taxon>Streptophyta</taxon>
        <taxon>Embryophyta</taxon>
        <taxon>Tracheophyta</taxon>
        <taxon>Spermatophyta</taxon>
        <taxon>Magnoliopsida</taxon>
        <taxon>eudicotyledons</taxon>
        <taxon>Gunneridae</taxon>
        <taxon>Pentapetalae</taxon>
        <taxon>rosids</taxon>
        <taxon>malvids</taxon>
        <taxon>Malvales</taxon>
        <taxon>Malvaceae</taxon>
        <taxon>Malvoideae</taxon>
        <taxon>Hibiscus</taxon>
    </lineage>
</organism>
<dbReference type="Pfam" id="PF00665">
    <property type="entry name" value="rve"/>
    <property type="match status" value="1"/>
</dbReference>
<dbReference type="PANTHER" id="PTHR42648">
    <property type="entry name" value="TRANSPOSASE, PUTATIVE-RELATED"/>
    <property type="match status" value="1"/>
</dbReference>
<dbReference type="InterPro" id="IPR001584">
    <property type="entry name" value="Integrase_cat-core"/>
</dbReference>
<dbReference type="InterPro" id="IPR039537">
    <property type="entry name" value="Retrotran_Ty1/copia-like"/>
</dbReference>
<evidence type="ECO:0000313" key="4">
    <source>
        <dbReference type="EMBL" id="GMI93411.1"/>
    </source>
</evidence>
<sequence>MREYTMAIKEICDLLGSCGDSVSDVEQIATILNGLPIEYEPTVAAITASKMAYTVDNVVSILVDAETRLEDTSRFPVGINYTKFPAKRSNSHASRGNSDEERKNHTNASNQHKGKVRPQCQLCGKVGHLVDRCWHRFDKNFKGVFSQSRDDNAGAKPQANVCTCCSGAKEASYGPYVVCSGEDSNGSMEEDAQVHSLTVAGTTSFSKWFPDSGATHHVTGESDLLVSSHMYNENGKVQLGDGSALSIQHVGQLYLGASDRTLCLDQVLYVPQITKNLMSVAKFAKDNKVFFEFHEDFCCIKDSSTSAELLRGRLDGGLYSFSCLNGQEPPLCFHARVKNDSDYWLWHRRLGHPSIEIVKRISNVTVSTASSTVCMACQTGKSHVLPFATSSSVYSKPFELVEIDVWGPAPISSNGFRFFVLFVDLYSRNTWMYLLKNKSDVSVAFDLFVSLVNTQFDSKILALQTDGGGEFRFLETVAHKLGIKLRKSCPHTSQQNGIVERKHRHVVETTLTLLAQAGLPLKFWSHAALSSVYLINRMPTRV</sequence>
<dbReference type="SUPFAM" id="SSF53098">
    <property type="entry name" value="Ribonuclease H-like"/>
    <property type="match status" value="1"/>
</dbReference>
<dbReference type="PROSITE" id="PS50994">
    <property type="entry name" value="INTEGRASE"/>
    <property type="match status" value="1"/>
</dbReference>
<dbReference type="Proteomes" id="UP001165190">
    <property type="component" value="Unassembled WGS sequence"/>
</dbReference>
<feature type="domain" description="Integrase catalytic" evidence="3">
    <location>
        <begin position="393"/>
        <end position="542"/>
    </location>
</feature>
<dbReference type="InterPro" id="IPR025724">
    <property type="entry name" value="GAG-pre-integrase_dom"/>
</dbReference>
<dbReference type="GO" id="GO:0008233">
    <property type="term" value="F:peptidase activity"/>
    <property type="evidence" value="ECO:0007669"/>
    <property type="project" value="UniProtKB-KW"/>
</dbReference>
<evidence type="ECO:0000256" key="2">
    <source>
        <dbReference type="SAM" id="MobiDB-lite"/>
    </source>
</evidence>
<keyword evidence="1" id="KW-0645">Protease</keyword>
<protein>
    <recommendedName>
        <fullName evidence="3">Integrase catalytic domain-containing protein</fullName>
    </recommendedName>
</protein>
<dbReference type="Pfam" id="PF13976">
    <property type="entry name" value="gag_pre-integrs"/>
    <property type="match status" value="1"/>
</dbReference>
<dbReference type="PANTHER" id="PTHR42648:SF26">
    <property type="entry name" value="INTEGRASE CATALYTIC DOMAIN-CONTAINING PROTEIN"/>
    <property type="match status" value="1"/>
</dbReference>
<evidence type="ECO:0000259" key="3">
    <source>
        <dbReference type="PROSITE" id="PS50994"/>
    </source>
</evidence>
<evidence type="ECO:0000256" key="1">
    <source>
        <dbReference type="ARBA" id="ARBA00022670"/>
    </source>
</evidence>
<accession>A0A9W7MAG8</accession>
<evidence type="ECO:0000313" key="5">
    <source>
        <dbReference type="Proteomes" id="UP001165190"/>
    </source>
</evidence>
<dbReference type="GO" id="GO:0006508">
    <property type="term" value="P:proteolysis"/>
    <property type="evidence" value="ECO:0007669"/>
    <property type="project" value="UniProtKB-KW"/>
</dbReference>
<dbReference type="InterPro" id="IPR036397">
    <property type="entry name" value="RNaseH_sf"/>
</dbReference>
<dbReference type="EMBL" id="BSYR01000025">
    <property type="protein sequence ID" value="GMI93411.1"/>
    <property type="molecule type" value="Genomic_DNA"/>
</dbReference>
<dbReference type="OrthoDB" id="1002575at2759"/>
<gene>
    <name evidence="4" type="ORF">HRI_003010400</name>
</gene>
<dbReference type="InterPro" id="IPR012337">
    <property type="entry name" value="RNaseH-like_sf"/>
</dbReference>
<feature type="region of interest" description="Disordered" evidence="2">
    <location>
        <begin position="87"/>
        <end position="114"/>
    </location>
</feature>
<dbReference type="Pfam" id="PF14223">
    <property type="entry name" value="Retrotran_gag_2"/>
    <property type="match status" value="1"/>
</dbReference>
<comment type="caution">
    <text evidence="4">The sequence shown here is derived from an EMBL/GenBank/DDBJ whole genome shotgun (WGS) entry which is preliminary data.</text>
</comment>
<proteinExistence type="predicted"/>
<dbReference type="GO" id="GO:0003676">
    <property type="term" value="F:nucleic acid binding"/>
    <property type="evidence" value="ECO:0007669"/>
    <property type="project" value="InterPro"/>
</dbReference>